<dbReference type="InterPro" id="IPR012318">
    <property type="entry name" value="HTH_CRP"/>
</dbReference>
<accession>A0A847RAH6</accession>
<keyword evidence="2" id="KW-0238">DNA-binding</keyword>
<evidence type="ECO:0000256" key="2">
    <source>
        <dbReference type="ARBA" id="ARBA00023125"/>
    </source>
</evidence>
<evidence type="ECO:0000256" key="1">
    <source>
        <dbReference type="ARBA" id="ARBA00023015"/>
    </source>
</evidence>
<dbReference type="CDD" id="cd00092">
    <property type="entry name" value="HTH_CRP"/>
    <property type="match status" value="1"/>
</dbReference>
<evidence type="ECO:0000259" key="5">
    <source>
        <dbReference type="PROSITE" id="PS51063"/>
    </source>
</evidence>
<protein>
    <submittedName>
        <fullName evidence="6">Helix-turn-helix domain-containing protein</fullName>
    </submittedName>
</protein>
<dbReference type="GO" id="GO:0003677">
    <property type="term" value="F:DNA binding"/>
    <property type="evidence" value="ECO:0007669"/>
    <property type="project" value="UniProtKB-KW"/>
</dbReference>
<comment type="caution">
    <text evidence="6">The sequence shown here is derived from an EMBL/GenBank/DDBJ whole genome shotgun (WGS) entry which is preliminary data.</text>
</comment>
<dbReference type="InterPro" id="IPR014710">
    <property type="entry name" value="RmlC-like_jellyroll"/>
</dbReference>
<sequence>MKTETIRLKKYHQLIKQGDALKNLFILKSGSIKEVSINEDGSSFITKFHFKGDVLGLNSIDLEYHPTSFLTLEDTIVEKFNFQELLSNSVSFHYFFTKMSESVTEYTIRKRVFTQKSEGKISSLLLELFNKNPDSPDYFNMSMTREDIANHLGLSEFTVSRILSKLQKESIIEIKAKSRSIKLIDKKKLENRSL</sequence>
<feature type="domain" description="Cyclic nucleotide-binding" evidence="4">
    <location>
        <begin position="1"/>
        <end position="56"/>
    </location>
</feature>
<dbReference type="InterPro" id="IPR000595">
    <property type="entry name" value="cNMP-bd_dom"/>
</dbReference>
<proteinExistence type="predicted"/>
<gene>
    <name evidence="6" type="ORF">HGG82_15640</name>
</gene>
<name>A0A847RAH6_9GAMM</name>
<dbReference type="PROSITE" id="PS51063">
    <property type="entry name" value="HTH_CRP_2"/>
    <property type="match status" value="1"/>
</dbReference>
<keyword evidence="1" id="KW-0805">Transcription regulation</keyword>
<dbReference type="SUPFAM" id="SSF51206">
    <property type="entry name" value="cAMP-binding domain-like"/>
    <property type="match status" value="1"/>
</dbReference>
<dbReference type="Gene3D" id="2.60.120.10">
    <property type="entry name" value="Jelly Rolls"/>
    <property type="match status" value="1"/>
</dbReference>
<dbReference type="AlphaFoldDB" id="A0A847RAH6"/>
<evidence type="ECO:0000259" key="4">
    <source>
        <dbReference type="PROSITE" id="PS50042"/>
    </source>
</evidence>
<feature type="domain" description="HTH crp-type" evidence="5">
    <location>
        <begin position="115"/>
        <end position="187"/>
    </location>
</feature>
<reference evidence="6 7" key="1">
    <citation type="submission" date="2020-04" db="EMBL/GenBank/DDBJ databases">
        <title>Marinomonas sp. M1K-6 isolated from the deep seawater of the Mariana Trench.</title>
        <authorList>
            <person name="Li Y."/>
        </authorList>
    </citation>
    <scope>NUCLEOTIDE SEQUENCE [LARGE SCALE GENOMIC DNA]</scope>
    <source>
        <strain evidence="6 7">M1K-6</strain>
    </source>
</reference>
<dbReference type="CDD" id="cd00038">
    <property type="entry name" value="CAP_ED"/>
    <property type="match status" value="1"/>
</dbReference>
<dbReference type="GO" id="GO:0006355">
    <property type="term" value="P:regulation of DNA-templated transcription"/>
    <property type="evidence" value="ECO:0007669"/>
    <property type="project" value="InterPro"/>
</dbReference>
<dbReference type="InterPro" id="IPR036390">
    <property type="entry name" value="WH_DNA-bd_sf"/>
</dbReference>
<keyword evidence="7" id="KW-1185">Reference proteome</keyword>
<keyword evidence="3" id="KW-0804">Transcription</keyword>
<evidence type="ECO:0000313" key="7">
    <source>
        <dbReference type="Proteomes" id="UP000586067"/>
    </source>
</evidence>
<dbReference type="Pfam" id="PF00027">
    <property type="entry name" value="cNMP_binding"/>
    <property type="match status" value="1"/>
</dbReference>
<evidence type="ECO:0000313" key="6">
    <source>
        <dbReference type="EMBL" id="NLQ19036.1"/>
    </source>
</evidence>
<dbReference type="SMART" id="SM00419">
    <property type="entry name" value="HTH_CRP"/>
    <property type="match status" value="1"/>
</dbReference>
<dbReference type="EMBL" id="JABAEK010000026">
    <property type="protein sequence ID" value="NLQ19036.1"/>
    <property type="molecule type" value="Genomic_DNA"/>
</dbReference>
<dbReference type="Gene3D" id="1.10.10.10">
    <property type="entry name" value="Winged helix-like DNA-binding domain superfamily/Winged helix DNA-binding domain"/>
    <property type="match status" value="1"/>
</dbReference>
<dbReference type="InterPro" id="IPR018490">
    <property type="entry name" value="cNMP-bd_dom_sf"/>
</dbReference>
<dbReference type="PRINTS" id="PR00034">
    <property type="entry name" value="HTHCRP"/>
</dbReference>
<organism evidence="6 7">
    <name type="scientific">Marinomonas profundi</name>
    <dbReference type="NCBI Taxonomy" id="2726122"/>
    <lineage>
        <taxon>Bacteria</taxon>
        <taxon>Pseudomonadati</taxon>
        <taxon>Pseudomonadota</taxon>
        <taxon>Gammaproteobacteria</taxon>
        <taxon>Oceanospirillales</taxon>
        <taxon>Oceanospirillaceae</taxon>
        <taxon>Marinomonas</taxon>
    </lineage>
</organism>
<evidence type="ECO:0000256" key="3">
    <source>
        <dbReference type="ARBA" id="ARBA00023163"/>
    </source>
</evidence>
<dbReference type="RefSeq" id="WP_168827382.1">
    <property type="nucleotide sequence ID" value="NZ_CP073013.1"/>
</dbReference>
<dbReference type="Proteomes" id="UP000586067">
    <property type="component" value="Unassembled WGS sequence"/>
</dbReference>
<dbReference type="PROSITE" id="PS50042">
    <property type="entry name" value="CNMP_BINDING_3"/>
    <property type="match status" value="1"/>
</dbReference>
<dbReference type="InterPro" id="IPR036388">
    <property type="entry name" value="WH-like_DNA-bd_sf"/>
</dbReference>
<dbReference type="SUPFAM" id="SSF46785">
    <property type="entry name" value="Winged helix' DNA-binding domain"/>
    <property type="match status" value="1"/>
</dbReference>
<dbReference type="Pfam" id="PF13545">
    <property type="entry name" value="HTH_Crp_2"/>
    <property type="match status" value="1"/>
</dbReference>